<protein>
    <recommendedName>
        <fullName evidence="6">DUF3324 domain-containing protein</fullName>
    </recommendedName>
</protein>
<organism evidence="4 5">
    <name type="scientific">Peribacillus simplex</name>
    <dbReference type="NCBI Taxonomy" id="1478"/>
    <lineage>
        <taxon>Bacteria</taxon>
        <taxon>Bacillati</taxon>
        <taxon>Bacillota</taxon>
        <taxon>Bacilli</taxon>
        <taxon>Bacillales</taxon>
        <taxon>Bacillaceae</taxon>
        <taxon>Peribacillus</taxon>
    </lineage>
</organism>
<evidence type="ECO:0000313" key="4">
    <source>
        <dbReference type="EMBL" id="SIS09800.1"/>
    </source>
</evidence>
<evidence type="ECO:0000256" key="1">
    <source>
        <dbReference type="SAM" id="Phobius"/>
    </source>
</evidence>
<dbReference type="InterPro" id="IPR021759">
    <property type="entry name" value="WxLIP_HBD"/>
</dbReference>
<dbReference type="Pfam" id="PF11797">
    <property type="entry name" value="WxLIP_HBD"/>
    <property type="match status" value="1"/>
</dbReference>
<reference evidence="4 5" key="1">
    <citation type="submission" date="2017-01" db="EMBL/GenBank/DDBJ databases">
        <authorList>
            <person name="Varghese N."/>
            <person name="Submissions S."/>
        </authorList>
    </citation>
    <scope>NUCLEOTIDE SEQUENCE [LARGE SCALE GENOMIC DNA]</scope>
    <source>
        <strain evidence="4 5">RUG2-6</strain>
    </source>
</reference>
<dbReference type="AlphaFoldDB" id="A0A9X8REJ7"/>
<dbReference type="RefSeq" id="WP_076372658.1">
    <property type="nucleotide sequence ID" value="NZ_FTMX01000013.1"/>
</dbReference>
<proteinExistence type="predicted"/>
<dbReference type="EMBL" id="FTMX01000013">
    <property type="protein sequence ID" value="SIS09800.1"/>
    <property type="molecule type" value="Genomic_DNA"/>
</dbReference>
<comment type="caution">
    <text evidence="4">The sequence shown here is derived from an EMBL/GenBank/DDBJ whole genome shotgun (WGS) entry which is preliminary data.</text>
</comment>
<keyword evidence="1" id="KW-0472">Membrane</keyword>
<dbReference type="Proteomes" id="UP000185829">
    <property type="component" value="Unassembled WGS sequence"/>
</dbReference>
<feature type="domain" description="WxL Interacting Protein host binding" evidence="3">
    <location>
        <begin position="168"/>
        <end position="303"/>
    </location>
</feature>
<accession>A0A9X8REJ7</accession>
<feature type="domain" description="WxL Interacting Protein peptidoglycan binding" evidence="2">
    <location>
        <begin position="33"/>
        <end position="151"/>
    </location>
</feature>
<dbReference type="Pfam" id="PF06030">
    <property type="entry name" value="WxLIP_PGBD"/>
    <property type="match status" value="1"/>
</dbReference>
<keyword evidence="1" id="KW-1133">Transmembrane helix</keyword>
<evidence type="ECO:0000259" key="2">
    <source>
        <dbReference type="Pfam" id="PF06030"/>
    </source>
</evidence>
<gene>
    <name evidence="4" type="ORF">SAMN05878482_11363</name>
</gene>
<feature type="transmembrane region" description="Helical" evidence="1">
    <location>
        <begin position="315"/>
        <end position="336"/>
    </location>
</feature>
<keyword evidence="1" id="KW-0812">Transmembrane</keyword>
<dbReference type="InterPro" id="IPR010317">
    <property type="entry name" value="WxLIP_PGBD"/>
</dbReference>
<evidence type="ECO:0008006" key="6">
    <source>
        <dbReference type="Google" id="ProtNLM"/>
    </source>
</evidence>
<evidence type="ECO:0000313" key="5">
    <source>
        <dbReference type="Proteomes" id="UP000185829"/>
    </source>
</evidence>
<evidence type="ECO:0000259" key="3">
    <source>
        <dbReference type="Pfam" id="PF11797"/>
    </source>
</evidence>
<name>A0A9X8REJ7_9BACI</name>
<sequence length="355" mass="40305">MKKKSIFILLLVSCLSIIFTFTILKASAAEFNFAVETVIPKNQVDKKKTYFDLMMKPGQKQVLEINLRNDTENDVKINPLIHSATTNLNGVVEYGENDIESDSTLLYKMEDIVKTEEEIIIPAKGNYKLKMDVVMPKEDFDGVLAGGIILQEKTEGTGDKQKENENNKGLSIENEFAYVVAILLRENENGIKPEIQLNDVFPDQINARNVINANIQNIMPMYMNQMTVKAKVTKKGDSQVLYESNKEGIQMAPNSNFDYPISLHGERLQAGEYTLEMTAASMGEEWHWKRNFKIDGGLAKKLNDSDVSIQKDYTWLYVIIGSIVILLALILCVIFMRRKKKENDENKEQIACAEE</sequence>